<feature type="domain" description="ABC transporter" evidence="9">
    <location>
        <begin position="367"/>
        <end position="606"/>
    </location>
</feature>
<keyword evidence="12" id="KW-1185">Reference proteome</keyword>
<evidence type="ECO:0000256" key="5">
    <source>
        <dbReference type="ARBA" id="ARBA00022989"/>
    </source>
</evidence>
<dbReference type="SMART" id="SM00382">
    <property type="entry name" value="AAA"/>
    <property type="match status" value="1"/>
</dbReference>
<keyword evidence="3" id="KW-0547">Nucleotide-binding</keyword>
<feature type="transmembrane region" description="Helical" evidence="8">
    <location>
        <begin position="162"/>
        <end position="188"/>
    </location>
</feature>
<dbReference type="Gene3D" id="1.20.1560.10">
    <property type="entry name" value="ABC transporter type 1, transmembrane domain"/>
    <property type="match status" value="1"/>
</dbReference>
<dbReference type="EMBL" id="FOGZ01000010">
    <property type="protein sequence ID" value="SER77655.1"/>
    <property type="molecule type" value="Genomic_DNA"/>
</dbReference>
<keyword evidence="4" id="KW-0067">ATP-binding</keyword>
<dbReference type="SUPFAM" id="SSF52540">
    <property type="entry name" value="P-loop containing nucleoside triphosphate hydrolases"/>
    <property type="match status" value="1"/>
</dbReference>
<protein>
    <submittedName>
        <fullName evidence="11">ABC-type multidrug transport system, ATPase and permease component</fullName>
    </submittedName>
</protein>
<dbReference type="Pfam" id="PF00005">
    <property type="entry name" value="ABC_tran"/>
    <property type="match status" value="1"/>
</dbReference>
<dbReference type="InterPro" id="IPR039421">
    <property type="entry name" value="Type_1_exporter"/>
</dbReference>
<dbReference type="Gene3D" id="3.40.50.300">
    <property type="entry name" value="P-loop containing nucleotide triphosphate hydrolases"/>
    <property type="match status" value="1"/>
</dbReference>
<dbReference type="InterPro" id="IPR011527">
    <property type="entry name" value="ABC1_TM_dom"/>
</dbReference>
<dbReference type="PANTHER" id="PTHR24221">
    <property type="entry name" value="ATP-BINDING CASSETTE SUB-FAMILY B"/>
    <property type="match status" value="1"/>
</dbReference>
<evidence type="ECO:0000259" key="10">
    <source>
        <dbReference type="PROSITE" id="PS50929"/>
    </source>
</evidence>
<evidence type="ECO:0000256" key="2">
    <source>
        <dbReference type="ARBA" id="ARBA00022692"/>
    </source>
</evidence>
<evidence type="ECO:0000256" key="4">
    <source>
        <dbReference type="ARBA" id="ARBA00022840"/>
    </source>
</evidence>
<sequence>MSDSGEPTGSASSLRQARAGAARGHGSAEPPSAGRREVARWLVGVARPVLMPMAASTAARLVDQLAGLALFGLAMLGVLSWADAGGGALALLVLALVALSLVKALCRYLEQFLGHLVAFKALELLRVETFAALWPQAPAVLARSRSGDLLQRLTKDVDRVEVFFAHSFAPALTAVLTPLVAALTAGWLVSWPVAGVMAIGLALTVFLVPFLGAGPAARAATRSARTRGRLTHEITDSVQGVAEVTGYGLQDDRVARSRVLADRLGASGRVVTAVEAARAMVSGVVQWGTVVAMAVVGHHEGVGVAILAAVIVVALRCFAATRAVEDFLTDLDASFASAGRLWRVAHTPPAVRDPERPRALAVGPLDVVWQQVSFRYDDGVGDSGHAALDAVSCTAAAGEHTCIVGSSGAGKSTLVQLALRYADPLRGEVLVGGVDVCELALTELRAAISMVNQQPFFFAGSVADNLRLTRPDASDAELAQVCRQAHIDEHIATLAQGYGTDVGELAASWSGGQRARLALARALLTDARVFIVDEYTASLDDELAAELAASLRQARPDATLIEITHRVSSSLGADRVIVLDRGRCVQQGRPGELAASEGLYARMLAREADAVSQVTAGLTSS</sequence>
<dbReference type="InterPro" id="IPR003593">
    <property type="entry name" value="AAA+_ATPase"/>
</dbReference>
<evidence type="ECO:0000256" key="3">
    <source>
        <dbReference type="ARBA" id="ARBA00022741"/>
    </source>
</evidence>
<evidence type="ECO:0000313" key="12">
    <source>
        <dbReference type="Proteomes" id="UP000198815"/>
    </source>
</evidence>
<evidence type="ECO:0000256" key="7">
    <source>
        <dbReference type="SAM" id="MobiDB-lite"/>
    </source>
</evidence>
<name>A0A1H9RZ44_9ACTN</name>
<feature type="transmembrane region" description="Helical" evidence="8">
    <location>
        <begin position="88"/>
        <end position="106"/>
    </location>
</feature>
<dbReference type="AlphaFoldDB" id="A0A1H9RZ44"/>
<dbReference type="InterPro" id="IPR036640">
    <property type="entry name" value="ABC1_TM_sf"/>
</dbReference>
<dbReference type="InterPro" id="IPR003439">
    <property type="entry name" value="ABC_transporter-like_ATP-bd"/>
</dbReference>
<dbReference type="Proteomes" id="UP000198815">
    <property type="component" value="Unassembled WGS sequence"/>
</dbReference>
<feature type="transmembrane region" description="Helical" evidence="8">
    <location>
        <begin position="194"/>
        <end position="217"/>
    </location>
</feature>
<evidence type="ECO:0000256" key="1">
    <source>
        <dbReference type="ARBA" id="ARBA00004651"/>
    </source>
</evidence>
<evidence type="ECO:0000256" key="8">
    <source>
        <dbReference type="SAM" id="Phobius"/>
    </source>
</evidence>
<organism evidence="11 12">
    <name type="scientific">Propionibacterium cyclohexanicum</name>
    <dbReference type="NCBI Taxonomy" id="64702"/>
    <lineage>
        <taxon>Bacteria</taxon>
        <taxon>Bacillati</taxon>
        <taxon>Actinomycetota</taxon>
        <taxon>Actinomycetes</taxon>
        <taxon>Propionibacteriales</taxon>
        <taxon>Propionibacteriaceae</taxon>
        <taxon>Propionibacterium</taxon>
    </lineage>
</organism>
<dbReference type="STRING" id="64702.SAMN05443377_11028"/>
<proteinExistence type="predicted"/>
<dbReference type="GO" id="GO:0140359">
    <property type="term" value="F:ABC-type transporter activity"/>
    <property type="evidence" value="ECO:0007669"/>
    <property type="project" value="InterPro"/>
</dbReference>
<dbReference type="Pfam" id="PF00664">
    <property type="entry name" value="ABC_membrane"/>
    <property type="match status" value="1"/>
</dbReference>
<dbReference type="PANTHER" id="PTHR24221:SF616">
    <property type="entry name" value="HLYB_MSBA FAMILY ABC TRANSPORTER"/>
    <property type="match status" value="1"/>
</dbReference>
<accession>A0A1H9RZ44</accession>
<dbReference type="GO" id="GO:0016887">
    <property type="term" value="F:ATP hydrolysis activity"/>
    <property type="evidence" value="ECO:0007669"/>
    <property type="project" value="InterPro"/>
</dbReference>
<feature type="compositionally biased region" description="Low complexity" evidence="7">
    <location>
        <begin position="9"/>
        <end position="28"/>
    </location>
</feature>
<dbReference type="InterPro" id="IPR027417">
    <property type="entry name" value="P-loop_NTPase"/>
</dbReference>
<evidence type="ECO:0000256" key="6">
    <source>
        <dbReference type="ARBA" id="ARBA00023136"/>
    </source>
</evidence>
<evidence type="ECO:0000259" key="9">
    <source>
        <dbReference type="PROSITE" id="PS50893"/>
    </source>
</evidence>
<dbReference type="GO" id="GO:0005524">
    <property type="term" value="F:ATP binding"/>
    <property type="evidence" value="ECO:0007669"/>
    <property type="project" value="UniProtKB-KW"/>
</dbReference>
<comment type="subcellular location">
    <subcellularLocation>
        <location evidence="1">Cell membrane</location>
        <topology evidence="1">Multi-pass membrane protein</topology>
    </subcellularLocation>
</comment>
<dbReference type="RefSeq" id="WP_091969087.1">
    <property type="nucleotide sequence ID" value="NZ_FOGZ01000010.1"/>
</dbReference>
<feature type="domain" description="ABC transmembrane type-1" evidence="10">
    <location>
        <begin position="64"/>
        <end position="333"/>
    </location>
</feature>
<dbReference type="GO" id="GO:0005886">
    <property type="term" value="C:plasma membrane"/>
    <property type="evidence" value="ECO:0007669"/>
    <property type="project" value="UniProtKB-SubCell"/>
</dbReference>
<dbReference type="SUPFAM" id="SSF90123">
    <property type="entry name" value="ABC transporter transmembrane region"/>
    <property type="match status" value="1"/>
</dbReference>
<keyword evidence="5 8" id="KW-1133">Transmembrane helix</keyword>
<dbReference type="PROSITE" id="PS50929">
    <property type="entry name" value="ABC_TM1F"/>
    <property type="match status" value="1"/>
</dbReference>
<dbReference type="GO" id="GO:0034040">
    <property type="term" value="F:ATPase-coupled lipid transmembrane transporter activity"/>
    <property type="evidence" value="ECO:0007669"/>
    <property type="project" value="TreeGrafter"/>
</dbReference>
<evidence type="ECO:0000313" key="11">
    <source>
        <dbReference type="EMBL" id="SER77655.1"/>
    </source>
</evidence>
<feature type="transmembrane region" description="Helical" evidence="8">
    <location>
        <begin position="302"/>
        <end position="319"/>
    </location>
</feature>
<reference evidence="11 12" key="1">
    <citation type="submission" date="2016-10" db="EMBL/GenBank/DDBJ databases">
        <authorList>
            <person name="de Groot N.N."/>
        </authorList>
    </citation>
    <scope>NUCLEOTIDE SEQUENCE [LARGE SCALE GENOMIC DNA]</scope>
    <source>
        <strain evidence="11 12">DSM 16859</strain>
    </source>
</reference>
<keyword evidence="2 8" id="KW-0812">Transmembrane</keyword>
<dbReference type="OrthoDB" id="9762778at2"/>
<gene>
    <name evidence="11" type="ORF">SAMN05443377_11028</name>
</gene>
<keyword evidence="6 8" id="KW-0472">Membrane</keyword>
<dbReference type="PROSITE" id="PS50893">
    <property type="entry name" value="ABC_TRANSPORTER_2"/>
    <property type="match status" value="1"/>
</dbReference>
<feature type="region of interest" description="Disordered" evidence="7">
    <location>
        <begin position="1"/>
        <end position="33"/>
    </location>
</feature>